<dbReference type="eggNOG" id="COG3125">
    <property type="taxonomic scope" value="Bacteria"/>
</dbReference>
<feature type="transmembrane region" description="Helical" evidence="17">
    <location>
        <begin position="71"/>
        <end position="93"/>
    </location>
</feature>
<comment type="similarity">
    <text evidence="2">Belongs to the cytochrome c oxidase bacterial subunit 4 family.</text>
</comment>
<evidence type="ECO:0000256" key="7">
    <source>
        <dbReference type="ARBA" id="ARBA00022692"/>
    </source>
</evidence>
<dbReference type="InterPro" id="IPR014210">
    <property type="entry name" value="Cyt_o_ubiqinol_oxidase_su4"/>
</dbReference>
<comment type="subcellular location">
    <subcellularLocation>
        <location evidence="1">Cell membrane</location>
        <topology evidence="1">Multi-pass membrane protein</topology>
    </subcellularLocation>
</comment>
<keyword evidence="5" id="KW-0813">Transport</keyword>
<evidence type="ECO:0000256" key="9">
    <source>
        <dbReference type="ARBA" id="ARBA00022989"/>
    </source>
</evidence>
<keyword evidence="6" id="KW-1003">Cell membrane</keyword>
<proteinExistence type="inferred from homology"/>
<dbReference type="GO" id="GO:0015990">
    <property type="term" value="P:electron transport coupled proton transport"/>
    <property type="evidence" value="ECO:0007669"/>
    <property type="project" value="InterPro"/>
</dbReference>
<evidence type="ECO:0000256" key="16">
    <source>
        <dbReference type="ARBA" id="ARBA00032185"/>
    </source>
</evidence>
<comment type="caution">
    <text evidence="18">The sequence shown here is derived from an EMBL/GenBank/DDBJ whole genome shotgun (WGS) entry which is preliminary data.</text>
</comment>
<keyword evidence="7 17" id="KW-0812">Transmembrane</keyword>
<dbReference type="RefSeq" id="WP_034872705.1">
    <property type="nucleotide sequence ID" value="NZ_JOKG01000001.1"/>
</dbReference>
<evidence type="ECO:0000256" key="4">
    <source>
        <dbReference type="ARBA" id="ARBA00014689"/>
    </source>
</evidence>
<name>A0A081NAG7_9GAMM</name>
<dbReference type="NCBIfam" id="TIGR02847">
    <property type="entry name" value="CyoD"/>
    <property type="match status" value="1"/>
</dbReference>
<evidence type="ECO:0000256" key="15">
    <source>
        <dbReference type="ARBA" id="ARBA00031887"/>
    </source>
</evidence>
<evidence type="ECO:0000256" key="6">
    <source>
        <dbReference type="ARBA" id="ARBA00022475"/>
    </source>
</evidence>
<dbReference type="InterPro" id="IPR050968">
    <property type="entry name" value="Cytochrome_c_oxidase_bac_sub4"/>
</dbReference>
<reference evidence="18 19" key="1">
    <citation type="submission" date="2014-06" db="EMBL/GenBank/DDBJ databases">
        <title>Whole Genome Sequences of Three Symbiotic Endozoicomonas Bacteria.</title>
        <authorList>
            <person name="Neave M.J."/>
            <person name="Apprill A."/>
            <person name="Voolstra C.R."/>
        </authorList>
    </citation>
    <scope>NUCLEOTIDE SEQUENCE [LARGE SCALE GENOMIC DNA]</scope>
    <source>
        <strain evidence="18 19">LMG 24815</strain>
    </source>
</reference>
<evidence type="ECO:0000256" key="8">
    <source>
        <dbReference type="ARBA" id="ARBA00022982"/>
    </source>
</evidence>
<evidence type="ECO:0000256" key="14">
    <source>
        <dbReference type="ARBA" id="ARBA00030211"/>
    </source>
</evidence>
<evidence type="ECO:0000313" key="19">
    <source>
        <dbReference type="Proteomes" id="UP000028006"/>
    </source>
</evidence>
<gene>
    <name evidence="18" type="ORF">GZ77_01985</name>
</gene>
<evidence type="ECO:0000256" key="11">
    <source>
        <dbReference type="ARBA" id="ARBA00023136"/>
    </source>
</evidence>
<evidence type="ECO:0000256" key="3">
    <source>
        <dbReference type="ARBA" id="ARBA00011700"/>
    </source>
</evidence>
<dbReference type="GO" id="GO:0009486">
    <property type="term" value="F:cytochrome bo3 ubiquinol oxidase activity"/>
    <property type="evidence" value="ECO:0007669"/>
    <property type="project" value="InterPro"/>
</dbReference>
<dbReference type="AlphaFoldDB" id="A0A081NAG7"/>
<dbReference type="GO" id="GO:0009319">
    <property type="term" value="C:cytochrome o ubiquinol oxidase complex"/>
    <property type="evidence" value="ECO:0007669"/>
    <property type="project" value="TreeGrafter"/>
</dbReference>
<dbReference type="GO" id="GO:0015078">
    <property type="term" value="F:proton transmembrane transporter activity"/>
    <property type="evidence" value="ECO:0007669"/>
    <property type="project" value="TreeGrafter"/>
</dbReference>
<dbReference type="Proteomes" id="UP000028006">
    <property type="component" value="Unassembled WGS sequence"/>
</dbReference>
<keyword evidence="9 17" id="KW-1133">Transmembrane helix</keyword>
<dbReference type="EMBL" id="JOKG01000001">
    <property type="protein sequence ID" value="KEQ15440.1"/>
    <property type="molecule type" value="Genomic_DNA"/>
</dbReference>
<accession>A0A081NAG7</accession>
<dbReference type="PANTHER" id="PTHR36835">
    <property type="entry name" value="CYTOCHROME BO(3) UBIQUINOL OXIDASE SUBUNIT 4"/>
    <property type="match status" value="1"/>
</dbReference>
<feature type="transmembrane region" description="Helical" evidence="17">
    <location>
        <begin position="38"/>
        <end position="59"/>
    </location>
</feature>
<dbReference type="InterPro" id="IPR005171">
    <property type="entry name" value="Cyt_c_oxidase_su4_prok"/>
</dbReference>
<dbReference type="Pfam" id="PF03626">
    <property type="entry name" value="COX4_pro"/>
    <property type="match status" value="1"/>
</dbReference>
<evidence type="ECO:0000256" key="1">
    <source>
        <dbReference type="ARBA" id="ARBA00004651"/>
    </source>
</evidence>
<feature type="transmembrane region" description="Helical" evidence="17">
    <location>
        <begin position="12"/>
        <end position="32"/>
    </location>
</feature>
<dbReference type="PANTHER" id="PTHR36835:SF1">
    <property type="entry name" value="CYTOCHROME BO(3) UBIQUINOL OXIDASE SUBUNIT 4"/>
    <property type="match status" value="1"/>
</dbReference>
<evidence type="ECO:0000256" key="17">
    <source>
        <dbReference type="SAM" id="Phobius"/>
    </source>
</evidence>
<sequence>METHQHSLKDYLTGLLLAAALTLIPFWVVWTGGWSTRAMFTTITACALVQVLVHLRYFLNISVARTGKDYLSALLFSGVLIILMVGGTIWILFDLNFRMM</sequence>
<evidence type="ECO:0000256" key="2">
    <source>
        <dbReference type="ARBA" id="ARBA00008079"/>
    </source>
</evidence>
<evidence type="ECO:0000313" key="18">
    <source>
        <dbReference type="EMBL" id="KEQ15440.1"/>
    </source>
</evidence>
<evidence type="ECO:0000256" key="13">
    <source>
        <dbReference type="ARBA" id="ARBA00030071"/>
    </source>
</evidence>
<comment type="function">
    <text evidence="12">Cytochrome bo(3) ubiquinol terminal oxidase is the component of the aerobic respiratory chain of E.coli that predominates when cells are grown at high aeration. Has proton pump activity across the membrane in addition to electron transfer, pumping 2 protons/electron.</text>
</comment>
<evidence type="ECO:0000256" key="5">
    <source>
        <dbReference type="ARBA" id="ARBA00022448"/>
    </source>
</evidence>
<organism evidence="18 19">
    <name type="scientific">Endozoicomonas montiporae</name>
    <dbReference type="NCBI Taxonomy" id="1027273"/>
    <lineage>
        <taxon>Bacteria</taxon>
        <taxon>Pseudomonadati</taxon>
        <taxon>Pseudomonadota</taxon>
        <taxon>Gammaproteobacteria</taxon>
        <taxon>Oceanospirillales</taxon>
        <taxon>Endozoicomonadaceae</taxon>
        <taxon>Endozoicomonas</taxon>
    </lineage>
</organism>
<evidence type="ECO:0000256" key="12">
    <source>
        <dbReference type="ARBA" id="ARBA00025694"/>
    </source>
</evidence>
<keyword evidence="11 17" id="KW-0472">Membrane</keyword>
<comment type="subunit">
    <text evidence="3">Heterooctamer of two A chains, two B chains, two C chains and two D chains.</text>
</comment>
<keyword evidence="10" id="KW-0560">Oxidoreductase</keyword>
<keyword evidence="8" id="KW-0249">Electron transport</keyword>
<protein>
    <recommendedName>
        <fullName evidence="4">Cytochrome bo(3) ubiquinol oxidase subunit 4</fullName>
    </recommendedName>
    <alternativeName>
        <fullName evidence="16">Cytochrome o ubiquinol oxidase subunit 4</fullName>
    </alternativeName>
    <alternativeName>
        <fullName evidence="13">Oxidase bo(3) subunit 4</fullName>
    </alternativeName>
    <alternativeName>
        <fullName evidence="14">Ubiquinol oxidase polypeptide IV</fullName>
    </alternativeName>
    <alternativeName>
        <fullName evidence="15">Ubiquinol oxidase subunit 4</fullName>
    </alternativeName>
</protein>
<evidence type="ECO:0000256" key="10">
    <source>
        <dbReference type="ARBA" id="ARBA00023002"/>
    </source>
</evidence>
<keyword evidence="19" id="KW-1185">Reference proteome</keyword>
<dbReference type="GO" id="GO:0019646">
    <property type="term" value="P:aerobic electron transport chain"/>
    <property type="evidence" value="ECO:0007669"/>
    <property type="project" value="TreeGrafter"/>
</dbReference>
<dbReference type="GO" id="GO:0005886">
    <property type="term" value="C:plasma membrane"/>
    <property type="evidence" value="ECO:0007669"/>
    <property type="project" value="UniProtKB-SubCell"/>
</dbReference>